<protein>
    <submittedName>
        <fullName evidence="6">FliA/WhiG family RNA polymerase sigma factor</fullName>
    </submittedName>
</protein>
<keyword evidence="4" id="KW-0804">Transcription</keyword>
<dbReference type="CDD" id="cd06171">
    <property type="entry name" value="Sigma70_r4"/>
    <property type="match status" value="1"/>
</dbReference>
<dbReference type="OrthoDB" id="9799825at2"/>
<dbReference type="Proteomes" id="UP000243650">
    <property type="component" value="Unassembled WGS sequence"/>
</dbReference>
<dbReference type="GO" id="GO:0006352">
    <property type="term" value="P:DNA-templated transcription initiation"/>
    <property type="evidence" value="ECO:0007669"/>
    <property type="project" value="InterPro"/>
</dbReference>
<dbReference type="NCBIfam" id="TIGR02937">
    <property type="entry name" value="sigma70-ECF"/>
    <property type="match status" value="1"/>
</dbReference>
<keyword evidence="7" id="KW-1185">Reference proteome</keyword>
<dbReference type="SUPFAM" id="SSF88946">
    <property type="entry name" value="Sigma2 domain of RNA polymerase sigma factors"/>
    <property type="match status" value="1"/>
</dbReference>
<dbReference type="Pfam" id="PF04539">
    <property type="entry name" value="Sigma70_r3"/>
    <property type="match status" value="1"/>
</dbReference>
<dbReference type="InterPro" id="IPR014284">
    <property type="entry name" value="RNA_pol_sigma-70_dom"/>
</dbReference>
<evidence type="ECO:0000259" key="5">
    <source>
        <dbReference type="PROSITE" id="PS00716"/>
    </source>
</evidence>
<dbReference type="InterPro" id="IPR012845">
    <property type="entry name" value="RNA_pol_sigma_FliA_WhiG"/>
</dbReference>
<dbReference type="PANTHER" id="PTHR30385">
    <property type="entry name" value="SIGMA FACTOR F FLAGELLAR"/>
    <property type="match status" value="1"/>
</dbReference>
<evidence type="ECO:0000256" key="2">
    <source>
        <dbReference type="ARBA" id="ARBA00023082"/>
    </source>
</evidence>
<evidence type="ECO:0000313" key="7">
    <source>
        <dbReference type="Proteomes" id="UP000243650"/>
    </source>
</evidence>
<evidence type="ECO:0000256" key="1">
    <source>
        <dbReference type="ARBA" id="ARBA00023015"/>
    </source>
</evidence>
<organism evidence="6 7">
    <name type="scientific">Alkalicoccus urumqiensis</name>
    <name type="common">Bacillus urumqiensis</name>
    <dbReference type="NCBI Taxonomy" id="1548213"/>
    <lineage>
        <taxon>Bacteria</taxon>
        <taxon>Bacillati</taxon>
        <taxon>Bacillota</taxon>
        <taxon>Bacilli</taxon>
        <taxon>Bacillales</taxon>
        <taxon>Bacillaceae</taxon>
        <taxon>Alkalicoccus</taxon>
    </lineage>
</organism>
<dbReference type="PROSITE" id="PS00716">
    <property type="entry name" value="SIGMA70_2"/>
    <property type="match status" value="1"/>
</dbReference>
<dbReference type="AlphaFoldDB" id="A0A2P6MFZ6"/>
<dbReference type="Pfam" id="PF04545">
    <property type="entry name" value="Sigma70_r4"/>
    <property type="match status" value="1"/>
</dbReference>
<proteinExistence type="predicted"/>
<dbReference type="InterPro" id="IPR007630">
    <property type="entry name" value="RNA_pol_sigma70_r4"/>
</dbReference>
<dbReference type="InterPro" id="IPR013325">
    <property type="entry name" value="RNA_pol_sigma_r2"/>
</dbReference>
<keyword evidence="2" id="KW-0731">Sigma factor</keyword>
<dbReference type="InterPro" id="IPR007624">
    <property type="entry name" value="RNA_pol_sigma70_r3"/>
</dbReference>
<name>A0A2P6MFZ6_ALKUR</name>
<dbReference type="EMBL" id="PVNS01000009">
    <property type="protein sequence ID" value="PRO65206.1"/>
    <property type="molecule type" value="Genomic_DNA"/>
</dbReference>
<dbReference type="Gene3D" id="1.10.1740.10">
    <property type="match status" value="1"/>
</dbReference>
<dbReference type="InterPro" id="IPR000943">
    <property type="entry name" value="RNA_pol_sigma70"/>
</dbReference>
<dbReference type="GO" id="GO:0016987">
    <property type="term" value="F:sigma factor activity"/>
    <property type="evidence" value="ECO:0007669"/>
    <property type="project" value="UniProtKB-KW"/>
</dbReference>
<keyword evidence="3" id="KW-0238">DNA-binding</keyword>
<dbReference type="NCBIfam" id="TIGR02479">
    <property type="entry name" value="FliA_WhiG"/>
    <property type="match status" value="1"/>
</dbReference>
<accession>A0A2P6MFZ6</accession>
<dbReference type="PRINTS" id="PR00046">
    <property type="entry name" value="SIGMA70FCT"/>
</dbReference>
<feature type="domain" description="RNA polymerase sigma-70" evidence="5">
    <location>
        <begin position="221"/>
        <end position="247"/>
    </location>
</feature>
<gene>
    <name evidence="6" type="ORF">C6I21_10390</name>
</gene>
<evidence type="ECO:0000256" key="3">
    <source>
        <dbReference type="ARBA" id="ARBA00023125"/>
    </source>
</evidence>
<reference evidence="6 7" key="1">
    <citation type="submission" date="2018-03" db="EMBL/GenBank/DDBJ databases">
        <title>Bacillus urumqiensis sp. nov., a moderately haloalkaliphilic bacterium isolated from a salt lake.</title>
        <authorList>
            <person name="Zhao B."/>
            <person name="Liao Z."/>
        </authorList>
    </citation>
    <scope>NUCLEOTIDE SEQUENCE [LARGE SCALE GENOMIC DNA]</scope>
    <source>
        <strain evidence="6 7">BZ-SZ-XJ18</strain>
    </source>
</reference>
<dbReference type="InterPro" id="IPR007627">
    <property type="entry name" value="RNA_pol_sigma70_r2"/>
</dbReference>
<dbReference type="InterPro" id="IPR013324">
    <property type="entry name" value="RNA_pol_sigma_r3/r4-like"/>
</dbReference>
<dbReference type="GO" id="GO:0003677">
    <property type="term" value="F:DNA binding"/>
    <property type="evidence" value="ECO:0007669"/>
    <property type="project" value="UniProtKB-KW"/>
</dbReference>
<evidence type="ECO:0000313" key="6">
    <source>
        <dbReference type="EMBL" id="PRO65206.1"/>
    </source>
</evidence>
<sequence length="255" mass="29415">MSRKAETEMLHHYWDQWLSDQDTSAADELIRAYLPLVEYHVQRVRAALPKNVRTEELHSHGMTGLYDALQKFDAERDLKFDTYASFRIRGAIMDGLRREDWLPRGVREKTKKLERASEKLEQKLGREPSAAEIAEELSLTETEVFETMKDSFHSHMLSVDEKTGEEGGEETYVQTLADEKAERPDARLDLLADKELLGAAVQKLNDKEQTVIALFYTEEMTLTEIGEIMNLTTSRISQIHSKSLFKLKQYLTESD</sequence>
<dbReference type="RefSeq" id="WP_105959406.1">
    <property type="nucleotide sequence ID" value="NZ_PVNS01000009.1"/>
</dbReference>
<dbReference type="PIRSF" id="PIRSF000770">
    <property type="entry name" value="RNA_pol_sigma-SigE/K"/>
    <property type="match status" value="1"/>
</dbReference>
<comment type="caution">
    <text evidence="6">The sequence shown here is derived from an EMBL/GenBank/DDBJ whole genome shotgun (WGS) entry which is preliminary data.</text>
</comment>
<keyword evidence="1" id="KW-0805">Transcription regulation</keyword>
<dbReference type="PANTHER" id="PTHR30385:SF7">
    <property type="entry name" value="RNA POLYMERASE SIGMA FACTOR FLIA"/>
    <property type="match status" value="1"/>
</dbReference>
<dbReference type="GO" id="GO:0003899">
    <property type="term" value="F:DNA-directed RNA polymerase activity"/>
    <property type="evidence" value="ECO:0007669"/>
    <property type="project" value="InterPro"/>
</dbReference>
<dbReference type="SUPFAM" id="SSF88659">
    <property type="entry name" value="Sigma3 and sigma4 domains of RNA polymerase sigma factors"/>
    <property type="match status" value="2"/>
</dbReference>
<dbReference type="NCBIfam" id="NF005809">
    <property type="entry name" value="PRK07670.1"/>
    <property type="match status" value="1"/>
</dbReference>
<dbReference type="NCBIfam" id="NF005413">
    <property type="entry name" value="PRK06986.1"/>
    <property type="match status" value="1"/>
</dbReference>
<dbReference type="Gene3D" id="1.20.140.160">
    <property type="match status" value="1"/>
</dbReference>
<evidence type="ECO:0000256" key="4">
    <source>
        <dbReference type="ARBA" id="ARBA00023163"/>
    </source>
</evidence>
<dbReference type="Pfam" id="PF04542">
    <property type="entry name" value="Sigma70_r2"/>
    <property type="match status" value="1"/>
</dbReference>